<dbReference type="VEuPathDB" id="FungiDB:RhiirFUN_012519"/>
<dbReference type="AlphaFoldDB" id="A0A2P4PWP2"/>
<feature type="compositionally biased region" description="Basic and acidic residues" evidence="1">
    <location>
        <begin position="367"/>
        <end position="377"/>
    </location>
</feature>
<sequence>MQSGASAFKVIQTSKGKRKLVGYFENWETTLKALDSPPVTLPLGKASVSNQSKKKDQVPSLTLNKKNENKLKVPPAQKKAKNNSMSKDRDKTLYAASRSWENFSHQFLCNFGNMGVDDDDDDAESQNTDDYLMDASPFFEQDVDDLIRQGFQKPPNPKDKQKARVTDDKQIKNQSTKAKPDVKTSAKNSQKRKKSSELEATQILTGYEAKILAELKLWGNAIKCSVKWQHKYQTLRAKIALSSFALPQFNKYWTTDLGAIIHDIPEDMMMATLWTDCKPGEFLMKCGASSFKVIQTSKGRRKLVAYFENWETILRALDTPQFFVPNGKELKWCRHSIPILKKVQSKPKAKNTPNTKKSGGEVPEYSEEGKEILEEKG</sequence>
<evidence type="ECO:0000256" key="1">
    <source>
        <dbReference type="SAM" id="MobiDB-lite"/>
    </source>
</evidence>
<organism evidence="2 3">
    <name type="scientific">Rhizophagus irregularis (strain DAOM 181602 / DAOM 197198 / MUCL 43194)</name>
    <name type="common">Arbuscular mycorrhizal fungus</name>
    <name type="synonym">Glomus intraradices</name>
    <dbReference type="NCBI Taxonomy" id="747089"/>
    <lineage>
        <taxon>Eukaryota</taxon>
        <taxon>Fungi</taxon>
        <taxon>Fungi incertae sedis</taxon>
        <taxon>Mucoromycota</taxon>
        <taxon>Glomeromycotina</taxon>
        <taxon>Glomeromycetes</taxon>
        <taxon>Glomerales</taxon>
        <taxon>Glomeraceae</taxon>
        <taxon>Rhizophagus</taxon>
    </lineage>
</organism>
<protein>
    <submittedName>
        <fullName evidence="2">Uncharacterized protein</fullName>
    </submittedName>
</protein>
<keyword evidence="3" id="KW-1185">Reference proteome</keyword>
<proteinExistence type="predicted"/>
<name>A0A2P4PWP2_RHIID</name>
<dbReference type="Proteomes" id="UP000018888">
    <property type="component" value="Unassembled WGS sequence"/>
</dbReference>
<dbReference type="VEuPathDB" id="FungiDB:RhiirFUN_010405"/>
<comment type="caution">
    <text evidence="2">The sequence shown here is derived from an EMBL/GenBank/DDBJ whole genome shotgun (WGS) entry which is preliminary data.</text>
</comment>
<evidence type="ECO:0000313" key="2">
    <source>
        <dbReference type="EMBL" id="POG69780.1"/>
    </source>
</evidence>
<reference evidence="2 3" key="2">
    <citation type="journal article" date="2018" name="New Phytol.">
        <title>High intraspecific genome diversity in the model arbuscular mycorrhizal symbiont Rhizophagus irregularis.</title>
        <authorList>
            <person name="Chen E.C.H."/>
            <person name="Morin E."/>
            <person name="Beaudet D."/>
            <person name="Noel J."/>
            <person name="Yildirir G."/>
            <person name="Ndikumana S."/>
            <person name="Charron P."/>
            <person name="St-Onge C."/>
            <person name="Giorgi J."/>
            <person name="Kruger M."/>
            <person name="Marton T."/>
            <person name="Ropars J."/>
            <person name="Grigoriev I.V."/>
            <person name="Hainaut M."/>
            <person name="Henrissat B."/>
            <person name="Roux C."/>
            <person name="Martin F."/>
            <person name="Corradi N."/>
        </authorList>
    </citation>
    <scope>NUCLEOTIDE SEQUENCE [LARGE SCALE GENOMIC DNA]</scope>
    <source>
        <strain evidence="2 3">DAOM 197198</strain>
    </source>
</reference>
<feature type="region of interest" description="Disordered" evidence="1">
    <location>
        <begin position="344"/>
        <end position="377"/>
    </location>
</feature>
<accession>A0A2P4PWP2</accession>
<evidence type="ECO:0000313" key="3">
    <source>
        <dbReference type="Proteomes" id="UP000018888"/>
    </source>
</evidence>
<gene>
    <name evidence="2" type="ORF">GLOIN_2v1776609</name>
</gene>
<feature type="region of interest" description="Disordered" evidence="1">
    <location>
        <begin position="44"/>
        <end position="90"/>
    </location>
</feature>
<feature type="compositionally biased region" description="Basic and acidic residues" evidence="1">
    <location>
        <begin position="156"/>
        <end position="171"/>
    </location>
</feature>
<dbReference type="EMBL" id="AUPC02000130">
    <property type="protein sequence ID" value="POG69780.1"/>
    <property type="molecule type" value="Genomic_DNA"/>
</dbReference>
<reference evidence="2 3" key="1">
    <citation type="journal article" date="2013" name="Proc. Natl. Acad. Sci. U.S.A.">
        <title>Genome of an arbuscular mycorrhizal fungus provides insight into the oldest plant symbiosis.</title>
        <authorList>
            <person name="Tisserant E."/>
            <person name="Malbreil M."/>
            <person name="Kuo A."/>
            <person name="Kohler A."/>
            <person name="Symeonidi A."/>
            <person name="Balestrini R."/>
            <person name="Charron P."/>
            <person name="Duensing N."/>
            <person name="Frei Dit Frey N."/>
            <person name="Gianinazzi-Pearson V."/>
            <person name="Gilbert L.B."/>
            <person name="Handa Y."/>
            <person name="Herr J.R."/>
            <person name="Hijri M."/>
            <person name="Koul R."/>
            <person name="Kawaguchi M."/>
            <person name="Krajinski F."/>
            <person name="Lammers P.J."/>
            <person name="Masclaux F.G."/>
            <person name="Murat C."/>
            <person name="Morin E."/>
            <person name="Ndikumana S."/>
            <person name="Pagni M."/>
            <person name="Petitpierre D."/>
            <person name="Requena N."/>
            <person name="Rosikiewicz P."/>
            <person name="Riley R."/>
            <person name="Saito K."/>
            <person name="San Clemente H."/>
            <person name="Shapiro H."/>
            <person name="van Tuinen D."/>
            <person name="Becard G."/>
            <person name="Bonfante P."/>
            <person name="Paszkowski U."/>
            <person name="Shachar-Hill Y.Y."/>
            <person name="Tuskan G.A."/>
            <person name="Young P.W."/>
            <person name="Sanders I.R."/>
            <person name="Henrissat B."/>
            <person name="Rensing S.A."/>
            <person name="Grigoriev I.V."/>
            <person name="Corradi N."/>
            <person name="Roux C."/>
            <person name="Martin F."/>
        </authorList>
    </citation>
    <scope>NUCLEOTIDE SEQUENCE [LARGE SCALE GENOMIC DNA]</scope>
    <source>
        <strain evidence="2 3">DAOM 197198</strain>
    </source>
</reference>
<feature type="region of interest" description="Disordered" evidence="1">
    <location>
        <begin position="149"/>
        <end position="195"/>
    </location>
</feature>